<gene>
    <name evidence="3" type="ORF">A6K76_13960</name>
</gene>
<proteinExistence type="predicted"/>
<feature type="signal peptide" evidence="1">
    <location>
        <begin position="1"/>
        <end position="23"/>
    </location>
</feature>
<dbReference type="EMBL" id="MATO01000057">
    <property type="protein sequence ID" value="OCS87125.1"/>
    <property type="molecule type" value="Genomic_DNA"/>
</dbReference>
<accession>A0A1C0YIX0</accession>
<dbReference type="PANTHER" id="PTHR34408:SF1">
    <property type="entry name" value="GLYCOSYL HYDROLASE FAMILY 19 DOMAIN-CONTAINING PROTEIN HI_1415"/>
    <property type="match status" value="1"/>
</dbReference>
<feature type="chain" id="PRO_5008649123" description="SH3b domain-containing protein" evidence="1">
    <location>
        <begin position="24"/>
        <end position="430"/>
    </location>
</feature>
<feature type="domain" description="SH3b" evidence="2">
    <location>
        <begin position="154"/>
        <end position="215"/>
    </location>
</feature>
<dbReference type="OrthoDB" id="2731865at2"/>
<dbReference type="SMART" id="SM00287">
    <property type="entry name" value="SH3b"/>
    <property type="match status" value="3"/>
</dbReference>
<comment type="caution">
    <text evidence="3">The sequence shown here is derived from an EMBL/GenBank/DDBJ whole genome shotgun (WGS) entry which is preliminary data.</text>
</comment>
<dbReference type="PANTHER" id="PTHR34408">
    <property type="entry name" value="FAMILY PROTEIN, PUTATIVE-RELATED"/>
    <property type="match status" value="1"/>
</dbReference>
<dbReference type="AlphaFoldDB" id="A0A1C0YIX0"/>
<evidence type="ECO:0000256" key="1">
    <source>
        <dbReference type="SAM" id="SignalP"/>
    </source>
</evidence>
<dbReference type="InterPro" id="IPR052354">
    <property type="entry name" value="Cell_Wall_Dynamics_Protein"/>
</dbReference>
<dbReference type="RefSeq" id="WP_066465863.1">
    <property type="nucleotide sequence ID" value="NZ_MATO01000057.1"/>
</dbReference>
<feature type="domain" description="SH3b" evidence="2">
    <location>
        <begin position="90"/>
        <end position="152"/>
    </location>
</feature>
<protein>
    <recommendedName>
        <fullName evidence="2">SH3b domain-containing protein</fullName>
    </recommendedName>
</protein>
<dbReference type="Gene3D" id="2.30.30.40">
    <property type="entry name" value="SH3 Domains"/>
    <property type="match status" value="2"/>
</dbReference>
<dbReference type="InterPro" id="IPR003646">
    <property type="entry name" value="SH3-like_bac-type"/>
</dbReference>
<sequence>MKKWLLCVLLLLAVVAFPTFVDASNVREVKVVNANSLAVKGAASPSVADIASLQRGDLVIISATGNGWAKIQSKSIAGYVNESYLQAITPIIKVITANGLVVKQYPTRSANTTATWQKGLLVEDYGSVGAGWNVVKYGDGIGYAAASSMTAAKAKTQYVHADQLVMRNTATKSGVQLATLPKNTKVTTYGTIAGWAYVAVGNMRGYVVASELHDQAVTVIKGERIHQGDLSKTVRFTTTLRDATTGKNIKAHLISYGDYSGYGNDDNIWAGLAPGDLYYEGDFKIGLQAEGDKYVYIQPYSINDYTYNKTAQLVYKVQGKTSKDTDLFMVSKVCGSNCREATIFYVTNGQLSRAGIILYTAQPKSIGNNEYQEMVYSNAGEVGYHFSTFKLDPKASSIKYVRSKSFMNDQFDDGSRIFDLWLSMPNYVVK</sequence>
<dbReference type="Proteomes" id="UP000093482">
    <property type="component" value="Unassembled WGS sequence"/>
</dbReference>
<name>A0A1C0YIX0_9BACL</name>
<reference evidence="3 4" key="1">
    <citation type="submission" date="2016-07" db="EMBL/GenBank/DDBJ databases">
        <title>Caryophanon latum genome sequencing.</title>
        <authorList>
            <person name="Verma A."/>
            <person name="Pal Y."/>
            <person name="Krishnamurthi S."/>
        </authorList>
    </citation>
    <scope>NUCLEOTIDE SEQUENCE [LARGE SCALE GENOMIC DNA]</scope>
    <source>
        <strain evidence="3 4">DSM 14151</strain>
    </source>
</reference>
<keyword evidence="4" id="KW-1185">Reference proteome</keyword>
<feature type="domain" description="SH3b" evidence="2">
    <location>
        <begin position="27"/>
        <end position="88"/>
    </location>
</feature>
<evidence type="ECO:0000313" key="3">
    <source>
        <dbReference type="EMBL" id="OCS87125.1"/>
    </source>
</evidence>
<organism evidence="3 4">
    <name type="scientific">Caryophanon latum</name>
    <dbReference type="NCBI Taxonomy" id="33977"/>
    <lineage>
        <taxon>Bacteria</taxon>
        <taxon>Bacillati</taxon>
        <taxon>Bacillota</taxon>
        <taxon>Bacilli</taxon>
        <taxon>Bacillales</taxon>
        <taxon>Caryophanaceae</taxon>
        <taxon>Caryophanon</taxon>
    </lineage>
</organism>
<keyword evidence="1" id="KW-0732">Signal</keyword>
<evidence type="ECO:0000313" key="4">
    <source>
        <dbReference type="Proteomes" id="UP000093482"/>
    </source>
</evidence>
<evidence type="ECO:0000259" key="2">
    <source>
        <dbReference type="SMART" id="SM00287"/>
    </source>
</evidence>